<dbReference type="Pfam" id="PF00082">
    <property type="entry name" value="Peptidase_S8"/>
    <property type="match status" value="1"/>
</dbReference>
<dbReference type="Proteomes" id="UP001143480">
    <property type="component" value="Unassembled WGS sequence"/>
</dbReference>
<evidence type="ECO:0000259" key="8">
    <source>
        <dbReference type="Pfam" id="PF00082"/>
    </source>
</evidence>
<evidence type="ECO:0000256" key="3">
    <source>
        <dbReference type="ARBA" id="ARBA00022801"/>
    </source>
</evidence>
<evidence type="ECO:0000256" key="7">
    <source>
        <dbReference type="SAM" id="SignalP"/>
    </source>
</evidence>
<dbReference type="GO" id="GO:0004252">
    <property type="term" value="F:serine-type endopeptidase activity"/>
    <property type="evidence" value="ECO:0007669"/>
    <property type="project" value="UniProtKB-UniRule"/>
</dbReference>
<dbReference type="Gene3D" id="3.40.50.200">
    <property type="entry name" value="Peptidase S8/S53 domain"/>
    <property type="match status" value="1"/>
</dbReference>
<feature type="active site" description="Charge relay system" evidence="5">
    <location>
        <position position="61"/>
    </location>
</feature>
<feature type="signal peptide" evidence="7">
    <location>
        <begin position="1"/>
        <end position="23"/>
    </location>
</feature>
<dbReference type="PANTHER" id="PTHR43806:SF11">
    <property type="entry name" value="CEREVISIN-RELATED"/>
    <property type="match status" value="1"/>
</dbReference>
<feature type="active site" description="Charge relay system" evidence="5">
    <location>
        <position position="250"/>
    </location>
</feature>
<feature type="transmembrane region" description="Helical" evidence="6">
    <location>
        <begin position="338"/>
        <end position="358"/>
    </location>
</feature>
<feature type="domain" description="Peptidase S8/S53" evidence="8">
    <location>
        <begin position="52"/>
        <end position="298"/>
    </location>
</feature>
<gene>
    <name evidence="9" type="ORF">GCM10017581_030310</name>
</gene>
<sequence length="365" mass="36432">MIAIGRRMIVLAIVGGITAAANATPAAADAIRDNEWHLSVLSVLQAQRISQGEGVIVALADTGVDAKHPDLAGAVLPGKGFGHNNTSDGRIDTDGHGTSMAGLIAGRGRPGGAGMLGIAPKTMILPIQTVRGELGNPEDLAAGVNWAVDEGAKVICIAAVTDEDATLTAAVTRAVAADVVVVASVGNVPDNQAVGYPARLPGVLAVGGTDRDQRHATVSAAGPEVVIVAPAVDIQSISAYGKYHVATGTSDAAAIVSGVVALVRAKFPGLSGPEVVRRITATAVDKGKPGRDEEFGFGVVDPLAALTATLPSAAPQVSAVPSEVGSGPAGGRGGVGGWGAWIAVVGVVAVGVVGVLRWRRWRAGS</sequence>
<dbReference type="InterPro" id="IPR000209">
    <property type="entry name" value="Peptidase_S8/S53_dom"/>
</dbReference>
<proteinExistence type="inferred from homology"/>
<dbReference type="PROSITE" id="PS51892">
    <property type="entry name" value="SUBTILASE"/>
    <property type="match status" value="1"/>
</dbReference>
<feature type="active site" description="Charge relay system" evidence="5">
    <location>
        <position position="96"/>
    </location>
</feature>
<accession>A0A9W6KIA2</accession>
<comment type="similarity">
    <text evidence="1 5">Belongs to the peptidase S8 family.</text>
</comment>
<keyword evidence="4 5" id="KW-0720">Serine protease</keyword>
<evidence type="ECO:0000313" key="10">
    <source>
        <dbReference type="Proteomes" id="UP001143480"/>
    </source>
</evidence>
<keyword evidence="6" id="KW-1133">Transmembrane helix</keyword>
<dbReference type="InterPro" id="IPR050131">
    <property type="entry name" value="Peptidase_S8_subtilisin-like"/>
</dbReference>
<keyword evidence="3 5" id="KW-0378">Hydrolase</keyword>
<comment type="caution">
    <text evidence="9">The sequence shown here is derived from an EMBL/GenBank/DDBJ whole genome shotgun (WGS) entry which is preliminary data.</text>
</comment>
<keyword evidence="2 5" id="KW-0645">Protease</keyword>
<dbReference type="InterPro" id="IPR036852">
    <property type="entry name" value="Peptidase_S8/S53_dom_sf"/>
</dbReference>
<organism evidence="9 10">
    <name type="scientific">Dactylosporangium matsuzakiense</name>
    <dbReference type="NCBI Taxonomy" id="53360"/>
    <lineage>
        <taxon>Bacteria</taxon>
        <taxon>Bacillati</taxon>
        <taxon>Actinomycetota</taxon>
        <taxon>Actinomycetes</taxon>
        <taxon>Micromonosporales</taxon>
        <taxon>Micromonosporaceae</taxon>
        <taxon>Dactylosporangium</taxon>
    </lineage>
</organism>
<evidence type="ECO:0000256" key="1">
    <source>
        <dbReference type="ARBA" id="ARBA00011073"/>
    </source>
</evidence>
<name>A0A9W6KIA2_9ACTN</name>
<dbReference type="SUPFAM" id="SSF52743">
    <property type="entry name" value="Subtilisin-like"/>
    <property type="match status" value="1"/>
</dbReference>
<dbReference type="AlphaFoldDB" id="A0A9W6KIA2"/>
<evidence type="ECO:0000256" key="2">
    <source>
        <dbReference type="ARBA" id="ARBA00022670"/>
    </source>
</evidence>
<dbReference type="PANTHER" id="PTHR43806">
    <property type="entry name" value="PEPTIDASE S8"/>
    <property type="match status" value="1"/>
</dbReference>
<dbReference type="PRINTS" id="PR00723">
    <property type="entry name" value="SUBTILISIN"/>
</dbReference>
<feature type="chain" id="PRO_5040938399" evidence="7">
    <location>
        <begin position="24"/>
        <end position="365"/>
    </location>
</feature>
<keyword evidence="6" id="KW-0472">Membrane</keyword>
<keyword evidence="6" id="KW-0812">Transmembrane</keyword>
<dbReference type="EMBL" id="BSFP01000014">
    <property type="protein sequence ID" value="GLL01290.1"/>
    <property type="molecule type" value="Genomic_DNA"/>
</dbReference>
<dbReference type="GO" id="GO:0006508">
    <property type="term" value="P:proteolysis"/>
    <property type="evidence" value="ECO:0007669"/>
    <property type="project" value="UniProtKB-KW"/>
</dbReference>
<keyword evidence="7" id="KW-0732">Signal</keyword>
<evidence type="ECO:0000256" key="4">
    <source>
        <dbReference type="ARBA" id="ARBA00022825"/>
    </source>
</evidence>
<evidence type="ECO:0000256" key="6">
    <source>
        <dbReference type="SAM" id="Phobius"/>
    </source>
</evidence>
<reference evidence="9" key="2">
    <citation type="submission" date="2023-01" db="EMBL/GenBank/DDBJ databases">
        <authorList>
            <person name="Sun Q."/>
            <person name="Evtushenko L."/>
        </authorList>
    </citation>
    <scope>NUCLEOTIDE SEQUENCE</scope>
    <source>
        <strain evidence="9">VKM Ac-1321</strain>
    </source>
</reference>
<dbReference type="InterPro" id="IPR015500">
    <property type="entry name" value="Peptidase_S8_subtilisin-rel"/>
</dbReference>
<protein>
    <submittedName>
        <fullName evidence="9">Type VII secretion-associated serine protease</fullName>
    </submittedName>
</protein>
<reference evidence="9" key="1">
    <citation type="journal article" date="2014" name="Int. J. Syst. Evol. Microbiol.">
        <title>Complete genome sequence of Corynebacterium casei LMG S-19264T (=DSM 44701T), isolated from a smear-ripened cheese.</title>
        <authorList>
            <consortium name="US DOE Joint Genome Institute (JGI-PGF)"/>
            <person name="Walter F."/>
            <person name="Albersmeier A."/>
            <person name="Kalinowski J."/>
            <person name="Ruckert C."/>
        </authorList>
    </citation>
    <scope>NUCLEOTIDE SEQUENCE</scope>
    <source>
        <strain evidence="9">VKM Ac-1321</strain>
    </source>
</reference>
<evidence type="ECO:0000313" key="9">
    <source>
        <dbReference type="EMBL" id="GLL01290.1"/>
    </source>
</evidence>
<evidence type="ECO:0000256" key="5">
    <source>
        <dbReference type="PROSITE-ProRule" id="PRU01240"/>
    </source>
</evidence>
<keyword evidence="10" id="KW-1185">Reference proteome</keyword>